<evidence type="ECO:0000256" key="5">
    <source>
        <dbReference type="PROSITE-ProRule" id="PRU00070"/>
    </source>
</evidence>
<name>A0A2S0XSS9_ARTSF</name>
<evidence type="ECO:0000256" key="2">
    <source>
        <dbReference type="ARBA" id="ARBA00022833"/>
    </source>
</evidence>
<feature type="DNA-binding region" description="DM" evidence="5">
    <location>
        <begin position="41"/>
        <end position="88"/>
    </location>
</feature>
<evidence type="ECO:0000313" key="7">
    <source>
        <dbReference type="EMBL" id="AWC26113.1"/>
    </source>
</evidence>
<dbReference type="GO" id="GO:0000981">
    <property type="term" value="F:DNA-binding transcription factor activity, RNA polymerase II-specific"/>
    <property type="evidence" value="ECO:0007669"/>
    <property type="project" value="TreeGrafter"/>
</dbReference>
<dbReference type="GO" id="GO:0007548">
    <property type="term" value="P:sex differentiation"/>
    <property type="evidence" value="ECO:0007669"/>
    <property type="project" value="TreeGrafter"/>
</dbReference>
<feature type="domain" description="DM" evidence="6">
    <location>
        <begin position="41"/>
        <end position="88"/>
    </location>
</feature>
<accession>A0A2S0XSS9</accession>
<keyword evidence="4 5" id="KW-0539">Nucleus</keyword>
<evidence type="ECO:0000256" key="3">
    <source>
        <dbReference type="ARBA" id="ARBA00023125"/>
    </source>
</evidence>
<dbReference type="InterPro" id="IPR001275">
    <property type="entry name" value="DM_DNA-bd"/>
</dbReference>
<keyword evidence="1 5" id="KW-0479">Metal-binding</keyword>
<dbReference type="Pfam" id="PF00751">
    <property type="entry name" value="DM"/>
    <property type="match status" value="1"/>
</dbReference>
<organism evidence="7">
    <name type="scientific">Artemia franciscana</name>
    <name type="common">Brine shrimp</name>
    <name type="synonym">Artemia sanfranciscana</name>
    <dbReference type="NCBI Taxonomy" id="6661"/>
    <lineage>
        <taxon>Eukaryota</taxon>
        <taxon>Metazoa</taxon>
        <taxon>Ecdysozoa</taxon>
        <taxon>Arthropoda</taxon>
        <taxon>Crustacea</taxon>
        <taxon>Branchiopoda</taxon>
        <taxon>Anostraca</taxon>
        <taxon>Artemiidae</taxon>
        <taxon>Artemia</taxon>
    </lineage>
</organism>
<dbReference type="InterPro" id="IPR026607">
    <property type="entry name" value="DMRT"/>
</dbReference>
<dbReference type="GO" id="GO:0000978">
    <property type="term" value="F:RNA polymerase II cis-regulatory region sequence-specific DNA binding"/>
    <property type="evidence" value="ECO:0007669"/>
    <property type="project" value="TreeGrafter"/>
</dbReference>
<dbReference type="GO" id="GO:0005634">
    <property type="term" value="C:nucleus"/>
    <property type="evidence" value="ECO:0007669"/>
    <property type="project" value="UniProtKB-SubCell"/>
</dbReference>
<evidence type="ECO:0000256" key="4">
    <source>
        <dbReference type="ARBA" id="ARBA00023242"/>
    </source>
</evidence>
<dbReference type="PANTHER" id="PTHR12322">
    <property type="entry name" value="DOUBLESEX AND MAB-3 RELATED TRANSCRIPTION FACTOR DMRT"/>
    <property type="match status" value="1"/>
</dbReference>
<comment type="subcellular location">
    <subcellularLocation>
        <location evidence="5">Nucleus</location>
    </subcellularLocation>
</comment>
<dbReference type="EMBL" id="MF287963">
    <property type="protein sequence ID" value="AWC26113.1"/>
    <property type="molecule type" value="mRNA"/>
</dbReference>
<dbReference type="AlphaFoldDB" id="A0A2S0XSS9"/>
<dbReference type="Gene3D" id="4.10.1040.10">
    <property type="entry name" value="DM DNA-binding domain"/>
    <property type="match status" value="1"/>
</dbReference>
<dbReference type="GO" id="GO:0046872">
    <property type="term" value="F:metal ion binding"/>
    <property type="evidence" value="ECO:0007669"/>
    <property type="project" value="UniProtKB-KW"/>
</dbReference>
<dbReference type="PROSITE" id="PS40000">
    <property type="entry name" value="DM_1"/>
    <property type="match status" value="1"/>
</dbReference>
<evidence type="ECO:0000256" key="1">
    <source>
        <dbReference type="ARBA" id="ARBA00022723"/>
    </source>
</evidence>
<reference evidence="7" key="1">
    <citation type="submission" date="2017-06" db="EMBL/GenBank/DDBJ databases">
        <title>Isolating Doublesex genes in Artemia franciscana.</title>
        <authorList>
            <person name="Nguyen D.V."/>
            <person name="Christiaens O."/>
            <person name="De Vos S."/>
            <person name="Smagghe G."/>
            <person name="Bossier P."/>
        </authorList>
    </citation>
    <scope>NUCLEOTIDE SEQUENCE</scope>
</reference>
<dbReference type="PROSITE" id="PS50809">
    <property type="entry name" value="DM_2"/>
    <property type="match status" value="1"/>
</dbReference>
<protein>
    <submittedName>
        <fullName evidence="7">Doublesex-6</fullName>
    </submittedName>
</protein>
<keyword evidence="3 5" id="KW-0238">DNA-binding</keyword>
<dbReference type="FunFam" id="4.10.1040.10:FF:000001">
    <property type="entry name" value="doublesex- and mab-3-related transcription factor 1"/>
    <property type="match status" value="1"/>
</dbReference>
<dbReference type="SUPFAM" id="SSF82927">
    <property type="entry name" value="Cysteine-rich DNA binding domain, (DM domain)"/>
    <property type="match status" value="1"/>
</dbReference>
<evidence type="ECO:0000259" key="6">
    <source>
        <dbReference type="PROSITE" id="PS50809"/>
    </source>
</evidence>
<proteinExistence type="evidence at transcript level"/>
<dbReference type="SMART" id="SM00301">
    <property type="entry name" value="DM"/>
    <property type="match status" value="1"/>
</dbReference>
<dbReference type="PANTHER" id="PTHR12322:SF53">
    <property type="entry name" value="DOUBLESEX-MAB RELATED 11E"/>
    <property type="match status" value="1"/>
</dbReference>
<keyword evidence="2 5" id="KW-0862">Zinc</keyword>
<sequence length="275" mass="31654">MEMNDSFRRPCSSSSSIDSELSYEICEESKGRKRHLRTPKCARCRNHGVVSCLKGHKKLCRWRDCKCPNCLLVVERQKIMAAQVSLRRHQSGEGLKTHRQPQSVEALLEQKKQYQKHLRAIQQSSFAKEVLQSYQQKMTRLTSVAPSPMLPQSVCERMRKRRAFADKELEEVMLHREQVAVENQQRLILSAGFQSPLLTLELGLMLYRQQQEFQRKLLLAGELFETQKIATMLHESSTIKQSTQSDLCPKSPLKSPITKKPKISFSVDSIIGQDL</sequence>
<dbReference type="InterPro" id="IPR036407">
    <property type="entry name" value="DM_DNA-bd_sf"/>
</dbReference>